<dbReference type="EMBL" id="VUNN01000003">
    <property type="protein sequence ID" value="MSU05652.1"/>
    <property type="molecule type" value="Genomic_DNA"/>
</dbReference>
<name>A0A7X2PB71_9SPIO</name>
<dbReference type="RefSeq" id="WP_154424553.1">
    <property type="nucleotide sequence ID" value="NZ_VUNN01000003.1"/>
</dbReference>
<accession>A0A7X2PB71</accession>
<comment type="caution">
    <text evidence="1">The sequence shown here is derived from an EMBL/GenBank/DDBJ whole genome shotgun (WGS) entry which is preliminary data.</text>
</comment>
<reference evidence="1 2" key="1">
    <citation type="submission" date="2019-08" db="EMBL/GenBank/DDBJ databases">
        <title>In-depth cultivation of the pig gut microbiome towards novel bacterial diversity and tailored functional studies.</title>
        <authorList>
            <person name="Wylensek D."/>
            <person name="Hitch T.C.A."/>
            <person name="Clavel T."/>
        </authorList>
    </citation>
    <scope>NUCLEOTIDE SEQUENCE [LARGE SCALE GENOMIC DNA]</scope>
    <source>
        <strain evidence="1 2">NM-380-WT-3C1</strain>
    </source>
</reference>
<organism evidence="1 2">
    <name type="scientific">Bullifex porci</name>
    <dbReference type="NCBI Taxonomy" id="2606638"/>
    <lineage>
        <taxon>Bacteria</taxon>
        <taxon>Pseudomonadati</taxon>
        <taxon>Spirochaetota</taxon>
        <taxon>Spirochaetia</taxon>
        <taxon>Spirochaetales</taxon>
        <taxon>Spirochaetaceae</taxon>
        <taxon>Bullifex</taxon>
    </lineage>
</organism>
<evidence type="ECO:0000313" key="1">
    <source>
        <dbReference type="EMBL" id="MSU05652.1"/>
    </source>
</evidence>
<gene>
    <name evidence="1" type="ORF">FYJ80_02495</name>
</gene>
<keyword evidence="2" id="KW-1185">Reference proteome</keyword>
<dbReference type="Proteomes" id="UP000460549">
    <property type="component" value="Unassembled WGS sequence"/>
</dbReference>
<protein>
    <submittedName>
        <fullName evidence="1">Uncharacterized protein</fullName>
    </submittedName>
</protein>
<sequence>MKRLLALIVVLLISTLLFSKSELIHETQHFRIIYSENTKSIANNIIEIAEEEYDRLKAFFGEDPNFNIPIYVDEEIKQFNAYLSTYPSNHILYYSAYFSPSIFDGSDTIRNILRHELTHTFCNTMKGLSAKITTLFGDSYNFPFYLHFLDFITEGIAVYTESMDGKGRLNDPVYKAPLIQARLENKKLNYLDAAGSRDSYPVGTLSYLFGGAFLEWVSDKYGEEKLSAFIVDISKNIISFPQNAYSKHFSSRLYDDWKAFLADIDVPQDILEPRIKDSSKYYSDMVASNDEVFAIDSYSSEIIKIDSNKAKKLFSYPYDSYSRIDTKDDKFLISYTSSELCYTALYNNKGKELKRFNGYYEGHFINDDIALIKYDDGYTYLDIVGKDTINLGYSILVNNLFSYNDKLGFLFEDQEGQAIAIIDNDIKLYRVPKQIKIDTISSNNDILSFSYAKEGELVKYGEIDINNKKLYLSDTNINGGIYNPVRVKDEIYFISKFFSSSAVSYISIEDISLKEEYELTEETYLIADKKEVLIDKKSYNPILSVQKGQILPFAGTSSNILTYSGFGITWISADPTEKLNFAISSGFEQNSKRLFLTLNASYNNIKASFFINENRSLSELTYTKEFFFKSSLNKLKLQNTLYFMTPSNKLSNNFYISYKDLHFKGRSRYDYSGYNIYLNLYNLSPIVGTIVYIPGIFPTEVSLSYSVKSKYVSLTTTTHLLTFEVQKSLYPLPLYITVIDLKGGVSSYIYKSNIINSYSLNLSLTLAPTIGRITKAYSKLEFIATYGTKWNFSFNFSYYY</sequence>
<evidence type="ECO:0000313" key="2">
    <source>
        <dbReference type="Proteomes" id="UP000460549"/>
    </source>
</evidence>
<proteinExistence type="predicted"/>
<dbReference type="AlphaFoldDB" id="A0A7X2PB71"/>